<evidence type="ECO:0000313" key="3">
    <source>
        <dbReference type="EMBL" id="ACU74358.1"/>
    </source>
</evidence>
<sequence>MTGLDRYHNPEYRRLWKAARGSLERSGGVLTGSVSIVSPSEDERAAVIGLTRSHRSANSARVTVRMTELDEAVRRTTRLSLAEALTILGGPLRNKPAERDTDLAAREAVLAKMRSSPLHDQHEWFSQWAAELESGGALAKAIRQNGTHRILDAVRVLEHIEERAGTATIVLLPELADKITSDTKALNRGTPTATLVLKALARRAQLPLPTDAEGIRELWESADVVVDDLASRVLVLNLPAAGPGLGEWLTGAAAYGTPFQVTLNQLSRHLVRTDVVEVFVCENPAVLRRASEALGPKSRPLICTEGRPSAAFHRLAQIIRDGGGRLRYHGDFDWPGVSIARQVIERHQAAAWHFGASDYRMAVDGGERLPLKGAAQPTPWDDRLSLAMQSLGCAVYEESVSDVLLRDL</sequence>
<gene>
    <name evidence="3" type="ordered locus">Caci_5499</name>
</gene>
<evidence type="ECO:0000259" key="1">
    <source>
        <dbReference type="Pfam" id="PF09664"/>
    </source>
</evidence>
<name>C7QAN5_CATAD</name>
<evidence type="ECO:0000259" key="2">
    <source>
        <dbReference type="Pfam" id="PF11796"/>
    </source>
</evidence>
<dbReference type="RefSeq" id="WP_015794087.1">
    <property type="nucleotide sequence ID" value="NC_013131.1"/>
</dbReference>
<dbReference type="eggNOG" id="COG4924">
    <property type="taxonomic scope" value="Bacteria"/>
</dbReference>
<dbReference type="Pfam" id="PF11796">
    <property type="entry name" value="DUF3323"/>
    <property type="match status" value="1"/>
</dbReference>
<reference evidence="3 4" key="1">
    <citation type="journal article" date="2009" name="Stand. Genomic Sci.">
        <title>Complete genome sequence of Catenulispora acidiphila type strain (ID 139908).</title>
        <authorList>
            <person name="Copeland A."/>
            <person name="Lapidus A."/>
            <person name="Glavina Del Rio T."/>
            <person name="Nolan M."/>
            <person name="Lucas S."/>
            <person name="Chen F."/>
            <person name="Tice H."/>
            <person name="Cheng J.F."/>
            <person name="Bruce D."/>
            <person name="Goodwin L."/>
            <person name="Pitluck S."/>
            <person name="Mikhailova N."/>
            <person name="Pati A."/>
            <person name="Ivanova N."/>
            <person name="Mavromatis K."/>
            <person name="Chen A."/>
            <person name="Palaniappan K."/>
            <person name="Chain P."/>
            <person name="Land M."/>
            <person name="Hauser L."/>
            <person name="Chang Y.J."/>
            <person name="Jeffries C.D."/>
            <person name="Chertkov O."/>
            <person name="Brettin T."/>
            <person name="Detter J.C."/>
            <person name="Han C."/>
            <person name="Ali Z."/>
            <person name="Tindall B.J."/>
            <person name="Goker M."/>
            <person name="Bristow J."/>
            <person name="Eisen J.A."/>
            <person name="Markowitz V."/>
            <person name="Hugenholtz P."/>
            <person name="Kyrpides N.C."/>
            <person name="Klenk H.P."/>
        </authorList>
    </citation>
    <scope>NUCLEOTIDE SEQUENCE [LARGE SCALE GENOMIC DNA]</scope>
    <source>
        <strain evidence="4">DSM 44928 / JCM 14897 / NBRC 102108 / NRRL B-24433 / ID139908</strain>
    </source>
</reference>
<protein>
    <recommendedName>
        <fullName evidence="5">TIGR02679 family protein</fullName>
    </recommendedName>
</protein>
<dbReference type="HOGENOM" id="CLU_035709_0_0_11"/>
<accession>C7QAN5</accession>
<dbReference type="InParanoid" id="C7QAN5"/>
<dbReference type="Proteomes" id="UP000000851">
    <property type="component" value="Chromosome"/>
</dbReference>
<evidence type="ECO:0000313" key="4">
    <source>
        <dbReference type="Proteomes" id="UP000000851"/>
    </source>
</evidence>
<dbReference type="AlphaFoldDB" id="C7QAN5"/>
<dbReference type="InterPro" id="IPR024466">
    <property type="entry name" value="CHP02679_N"/>
</dbReference>
<dbReference type="InterPro" id="IPR013495">
    <property type="entry name" value="CHP02679"/>
</dbReference>
<dbReference type="KEGG" id="cai:Caci_5499"/>
<dbReference type="NCBIfam" id="TIGR02679">
    <property type="entry name" value="TIGR02679 family protein"/>
    <property type="match status" value="1"/>
</dbReference>
<evidence type="ECO:0008006" key="5">
    <source>
        <dbReference type="Google" id="ProtNLM"/>
    </source>
</evidence>
<dbReference type="InterPro" id="IPR024465">
    <property type="entry name" value="DUF2399"/>
</dbReference>
<organism evidence="3 4">
    <name type="scientific">Catenulispora acidiphila (strain DSM 44928 / JCM 14897 / NBRC 102108 / NRRL B-24433 / ID139908)</name>
    <dbReference type="NCBI Taxonomy" id="479433"/>
    <lineage>
        <taxon>Bacteria</taxon>
        <taxon>Bacillati</taxon>
        <taxon>Actinomycetota</taxon>
        <taxon>Actinomycetes</taxon>
        <taxon>Catenulisporales</taxon>
        <taxon>Catenulisporaceae</taxon>
        <taxon>Catenulispora</taxon>
    </lineage>
</organism>
<keyword evidence="4" id="KW-1185">Reference proteome</keyword>
<feature type="domain" description="Conserved hypothetical protein CHP02679 N terminus" evidence="2">
    <location>
        <begin position="30"/>
        <end position="240"/>
    </location>
</feature>
<dbReference type="STRING" id="479433.Caci_5499"/>
<proteinExistence type="predicted"/>
<dbReference type="EMBL" id="CP001700">
    <property type="protein sequence ID" value="ACU74358.1"/>
    <property type="molecule type" value="Genomic_DNA"/>
</dbReference>
<dbReference type="Pfam" id="PF09664">
    <property type="entry name" value="DUF2399"/>
    <property type="match status" value="1"/>
</dbReference>
<feature type="domain" description="DUF2399" evidence="1">
    <location>
        <begin position="265"/>
        <end position="408"/>
    </location>
</feature>